<organism evidence="1 2">
    <name type="scientific">Prochlorococcus marinus str. MIT 9401</name>
    <dbReference type="NCBI Taxonomy" id="167551"/>
    <lineage>
        <taxon>Bacteria</taxon>
        <taxon>Bacillati</taxon>
        <taxon>Cyanobacteriota</taxon>
        <taxon>Cyanophyceae</taxon>
        <taxon>Synechococcales</taxon>
        <taxon>Prochlorococcaceae</taxon>
        <taxon>Prochlorococcus</taxon>
    </lineage>
</organism>
<reference evidence="2" key="1">
    <citation type="journal article" date="2014" name="Sci. Data">
        <title>Genomes of diverse isolates of the marine cyanobacterium Prochlorococcus.</title>
        <authorList>
            <person name="Biller S."/>
            <person name="Berube P."/>
            <person name="Thompson J."/>
            <person name="Kelly L."/>
            <person name="Roggensack S."/>
            <person name="Awad L."/>
            <person name="Roache-Johnson K."/>
            <person name="Ding H."/>
            <person name="Giovannoni S.J."/>
            <person name="Moore L.R."/>
            <person name="Chisholm S.W."/>
        </authorList>
    </citation>
    <scope>NUCLEOTIDE SEQUENCE [LARGE SCALE GENOMIC DNA]</scope>
</reference>
<dbReference type="EMBL" id="JNAR01000016">
    <property type="protein sequence ID" value="KGG07126.1"/>
    <property type="molecule type" value="Genomic_DNA"/>
</dbReference>
<protein>
    <submittedName>
        <fullName evidence="1">Uncharacterized protein</fullName>
    </submittedName>
</protein>
<dbReference type="AlphaFoldDB" id="A0A0A2AZX9"/>
<accession>A0A0A2AZX9</accession>
<name>A0A0A2AZX9_PROMR</name>
<evidence type="ECO:0000313" key="2">
    <source>
        <dbReference type="Proteomes" id="UP000030481"/>
    </source>
</evidence>
<comment type="caution">
    <text evidence="1">The sequence shown here is derived from an EMBL/GenBank/DDBJ whole genome shotgun (WGS) entry which is preliminary data.</text>
</comment>
<evidence type="ECO:0000313" key="1">
    <source>
        <dbReference type="EMBL" id="KGG07126.1"/>
    </source>
</evidence>
<dbReference type="Proteomes" id="UP000030481">
    <property type="component" value="Unassembled WGS sequence"/>
</dbReference>
<gene>
    <name evidence="1" type="ORF">EV01_1461</name>
</gene>
<sequence length="72" mass="8711">MVEIYIIACLQIKMNKNNVLKPYTVHYRDFQNIRLENCFYAFDAYEARTLAMEFNKYINDHPNSIDLIRCEK</sequence>
<proteinExistence type="predicted"/>